<name>A0A0R0F941_SOYBN</name>
<proteinExistence type="predicted"/>
<feature type="transmembrane region" description="Helical" evidence="1">
    <location>
        <begin position="97"/>
        <end position="116"/>
    </location>
</feature>
<keyword evidence="1" id="KW-0472">Membrane</keyword>
<feature type="transmembrane region" description="Helical" evidence="1">
    <location>
        <begin position="6"/>
        <end position="25"/>
    </location>
</feature>
<evidence type="ECO:0000313" key="4">
    <source>
        <dbReference type="Proteomes" id="UP000008827"/>
    </source>
</evidence>
<evidence type="ECO:0000256" key="1">
    <source>
        <dbReference type="SAM" id="Phobius"/>
    </source>
</evidence>
<dbReference type="InterPro" id="IPR036312">
    <property type="entry name" value="Bifun_inhib/LTP/seed_sf"/>
</dbReference>
<dbReference type="SMR" id="A0A0R0F941"/>
<dbReference type="SUPFAM" id="SSF47699">
    <property type="entry name" value="Bifunctional inhibitor/lipid-transfer protein/seed storage 2S albumin"/>
    <property type="match status" value="1"/>
</dbReference>
<dbReference type="EMBL" id="CM000851">
    <property type="protein sequence ID" value="KRG99000.1"/>
    <property type="molecule type" value="Genomic_DNA"/>
</dbReference>
<reference evidence="3" key="2">
    <citation type="submission" date="2018-02" db="UniProtKB">
        <authorList>
            <consortium name="EnsemblPlants"/>
        </authorList>
    </citation>
    <scope>IDENTIFICATION</scope>
    <source>
        <strain evidence="3">Williams 82</strain>
    </source>
</reference>
<dbReference type="InParanoid" id="A0A0R0F941"/>
<evidence type="ECO:0008006" key="5">
    <source>
        <dbReference type="Google" id="ProtNLM"/>
    </source>
</evidence>
<dbReference type="Gene3D" id="1.10.110.10">
    <property type="entry name" value="Plant lipid-transfer and hydrophobic proteins"/>
    <property type="match status" value="1"/>
</dbReference>
<dbReference type="Gramene" id="KRG99000">
    <property type="protein sequence ID" value="KRG99000"/>
    <property type="gene ID" value="GLYMA_18G113200"/>
</dbReference>
<dbReference type="PaxDb" id="3847-GLYMA18G13945.1"/>
<keyword evidence="1" id="KW-0812">Transmembrane</keyword>
<sequence>MGEKTFLALVMFVMTYGLAATTFTVSQIPPSCNGDESLLTFCGPYMGNIQPNPTSDCCKAATSVFDKAMATGQGIRDLCNCLRVAGPVLRFQKEKMLSLPMFVGLSFLFLWIVIAFNKYLHCFLSF</sequence>
<evidence type="ECO:0000313" key="2">
    <source>
        <dbReference type="EMBL" id="KRG99000.1"/>
    </source>
</evidence>
<keyword evidence="4" id="KW-1185">Reference proteome</keyword>
<reference evidence="2 3" key="1">
    <citation type="journal article" date="2010" name="Nature">
        <title>Genome sequence of the palaeopolyploid soybean.</title>
        <authorList>
            <person name="Schmutz J."/>
            <person name="Cannon S.B."/>
            <person name="Schlueter J."/>
            <person name="Ma J."/>
            <person name="Mitros T."/>
            <person name="Nelson W."/>
            <person name="Hyten D.L."/>
            <person name="Song Q."/>
            <person name="Thelen J.J."/>
            <person name="Cheng J."/>
            <person name="Xu D."/>
            <person name="Hellsten U."/>
            <person name="May G.D."/>
            <person name="Yu Y."/>
            <person name="Sakurai T."/>
            <person name="Umezawa T."/>
            <person name="Bhattacharyya M.K."/>
            <person name="Sandhu D."/>
            <person name="Valliyodan B."/>
            <person name="Lindquist E."/>
            <person name="Peto M."/>
            <person name="Grant D."/>
            <person name="Shu S."/>
            <person name="Goodstein D."/>
            <person name="Barry K."/>
            <person name="Futrell-Griggs M."/>
            <person name="Abernathy B."/>
            <person name="Du J."/>
            <person name="Tian Z."/>
            <person name="Zhu L."/>
            <person name="Gill N."/>
            <person name="Joshi T."/>
            <person name="Libault M."/>
            <person name="Sethuraman A."/>
            <person name="Zhang X.-C."/>
            <person name="Shinozaki K."/>
            <person name="Nguyen H.T."/>
            <person name="Wing R.A."/>
            <person name="Cregan P."/>
            <person name="Specht J."/>
            <person name="Grimwood J."/>
            <person name="Rokhsar D."/>
            <person name="Stacey G."/>
            <person name="Shoemaker R.C."/>
            <person name="Jackson S.A."/>
        </authorList>
    </citation>
    <scope>NUCLEOTIDE SEQUENCE</scope>
    <source>
        <strain evidence="3">cv. Williams 82</strain>
        <tissue evidence="2">Callus</tissue>
    </source>
</reference>
<dbReference type="EnsemblPlants" id="KRG99000">
    <property type="protein sequence ID" value="KRG99000"/>
    <property type="gene ID" value="GLYMA_18G113200"/>
</dbReference>
<reference evidence="2" key="3">
    <citation type="submission" date="2018-07" db="EMBL/GenBank/DDBJ databases">
        <title>WGS assembly of Glycine max.</title>
        <authorList>
            <person name="Schmutz J."/>
            <person name="Cannon S."/>
            <person name="Schlueter J."/>
            <person name="Ma J."/>
            <person name="Mitros T."/>
            <person name="Nelson W."/>
            <person name="Hyten D."/>
            <person name="Song Q."/>
            <person name="Thelen J."/>
            <person name="Cheng J."/>
            <person name="Xu D."/>
            <person name="Hellsten U."/>
            <person name="May G."/>
            <person name="Yu Y."/>
            <person name="Sakurai T."/>
            <person name="Umezawa T."/>
            <person name="Bhattacharyya M."/>
            <person name="Sandhu D."/>
            <person name="Valliyodan B."/>
            <person name="Lindquist E."/>
            <person name="Peto M."/>
            <person name="Grant D."/>
            <person name="Shu S."/>
            <person name="Goodstein D."/>
            <person name="Barry K."/>
            <person name="Futrell-Griggs M."/>
            <person name="Abernathy B."/>
            <person name="Du J."/>
            <person name="Tian Z."/>
            <person name="Zhu L."/>
            <person name="Gill N."/>
            <person name="Joshi T."/>
            <person name="Libault M."/>
            <person name="Sethuraman A."/>
            <person name="Zhang X."/>
            <person name="Shinozaki K."/>
            <person name="Nguyen H."/>
            <person name="Wing R."/>
            <person name="Cregan P."/>
            <person name="Specht J."/>
            <person name="Grimwood J."/>
            <person name="Rokhsar D."/>
            <person name="Stacey G."/>
            <person name="Shoemaker R."/>
            <person name="Jackson S."/>
        </authorList>
    </citation>
    <scope>NUCLEOTIDE SEQUENCE</scope>
    <source>
        <tissue evidence="2">Callus</tissue>
    </source>
</reference>
<keyword evidence="1" id="KW-1133">Transmembrane helix</keyword>
<accession>A0A0R0F941</accession>
<dbReference type="Proteomes" id="UP000008827">
    <property type="component" value="Chromosome 18"/>
</dbReference>
<dbReference type="AlphaFoldDB" id="A0A0R0F941"/>
<protein>
    <recommendedName>
        <fullName evidence="5">Bifunctional inhibitor/plant lipid transfer protein/seed storage helical domain-containing protein</fullName>
    </recommendedName>
</protein>
<gene>
    <name evidence="2" type="ORF">GLYMA_18G113200</name>
</gene>
<evidence type="ECO:0000313" key="3">
    <source>
        <dbReference type="EnsemblPlants" id="KRG99000"/>
    </source>
</evidence>
<organism evidence="2">
    <name type="scientific">Glycine max</name>
    <name type="common">Soybean</name>
    <name type="synonym">Glycine hispida</name>
    <dbReference type="NCBI Taxonomy" id="3847"/>
    <lineage>
        <taxon>Eukaryota</taxon>
        <taxon>Viridiplantae</taxon>
        <taxon>Streptophyta</taxon>
        <taxon>Embryophyta</taxon>
        <taxon>Tracheophyta</taxon>
        <taxon>Spermatophyta</taxon>
        <taxon>Magnoliopsida</taxon>
        <taxon>eudicotyledons</taxon>
        <taxon>Gunneridae</taxon>
        <taxon>Pentapetalae</taxon>
        <taxon>rosids</taxon>
        <taxon>fabids</taxon>
        <taxon>Fabales</taxon>
        <taxon>Fabaceae</taxon>
        <taxon>Papilionoideae</taxon>
        <taxon>50 kb inversion clade</taxon>
        <taxon>NPAAA clade</taxon>
        <taxon>indigoferoid/millettioid clade</taxon>
        <taxon>Phaseoleae</taxon>
        <taxon>Glycine</taxon>
        <taxon>Glycine subgen. Soja</taxon>
    </lineage>
</organism>